<dbReference type="Proteomes" id="UP001470230">
    <property type="component" value="Unassembled WGS sequence"/>
</dbReference>
<name>A0ABR2H053_9EUKA</name>
<evidence type="ECO:0000256" key="1">
    <source>
        <dbReference type="SAM" id="MobiDB-lite"/>
    </source>
</evidence>
<feature type="compositionally biased region" description="Polar residues" evidence="1">
    <location>
        <begin position="154"/>
        <end position="169"/>
    </location>
</feature>
<proteinExistence type="predicted"/>
<dbReference type="EMBL" id="JAPFFF010000381">
    <property type="protein sequence ID" value="KAK8834509.1"/>
    <property type="molecule type" value="Genomic_DNA"/>
</dbReference>
<comment type="caution">
    <text evidence="3">The sequence shown here is derived from an EMBL/GenBank/DDBJ whole genome shotgun (WGS) entry which is preliminary data.</text>
</comment>
<keyword evidence="4" id="KW-1185">Reference proteome</keyword>
<gene>
    <name evidence="2" type="ORF">M9Y10_027947</name>
    <name evidence="3" type="ORF">M9Y10_031928</name>
</gene>
<dbReference type="EMBL" id="JAPFFF010000051">
    <property type="protein sequence ID" value="KAK8839569.1"/>
    <property type="molecule type" value="Genomic_DNA"/>
</dbReference>
<evidence type="ECO:0000313" key="3">
    <source>
        <dbReference type="EMBL" id="KAK8839569.1"/>
    </source>
</evidence>
<feature type="region of interest" description="Disordered" evidence="1">
    <location>
        <begin position="227"/>
        <end position="249"/>
    </location>
</feature>
<evidence type="ECO:0000313" key="4">
    <source>
        <dbReference type="Proteomes" id="UP001470230"/>
    </source>
</evidence>
<protein>
    <submittedName>
        <fullName evidence="3">Uncharacterized protein</fullName>
    </submittedName>
</protein>
<feature type="region of interest" description="Disordered" evidence="1">
    <location>
        <begin position="1"/>
        <end position="26"/>
    </location>
</feature>
<accession>A0ABR2H053</accession>
<sequence>MTSLDSQHNTQSPSINEKNTQQKNDEKKVINEINSLKMELHLWIHAYYEIVNLFKNIIPISEDTAKNSLDKQNTLLKICRDVAKASNCPQPPPINPPEKSTVIKKKLKKKNNIKKENLQIKQLEESQMTVRLQNIDSILTKEIKKNKRYLPRNNFGNPPNSFKKSTSSPRVKESTIFPSYSQLLSPDFHDKSIQQFTPTISDKANVNKTNNLQIELNKTPIKYFPSDSNLANDSTPDSSHKNRIKYSYE</sequence>
<organism evidence="3 4">
    <name type="scientific">Tritrichomonas musculus</name>
    <dbReference type="NCBI Taxonomy" id="1915356"/>
    <lineage>
        <taxon>Eukaryota</taxon>
        <taxon>Metamonada</taxon>
        <taxon>Parabasalia</taxon>
        <taxon>Tritrichomonadida</taxon>
        <taxon>Tritrichomonadidae</taxon>
        <taxon>Tritrichomonas</taxon>
    </lineage>
</organism>
<feature type="compositionally biased region" description="Polar residues" evidence="1">
    <location>
        <begin position="227"/>
        <end position="237"/>
    </location>
</feature>
<feature type="compositionally biased region" description="Polar residues" evidence="1">
    <location>
        <begin position="1"/>
        <end position="22"/>
    </location>
</feature>
<reference evidence="3 4" key="1">
    <citation type="submission" date="2024-04" db="EMBL/GenBank/DDBJ databases">
        <title>Tritrichomonas musculus Genome.</title>
        <authorList>
            <person name="Alves-Ferreira E."/>
            <person name="Grigg M."/>
            <person name="Lorenzi H."/>
            <person name="Galac M."/>
        </authorList>
    </citation>
    <scope>NUCLEOTIDE SEQUENCE [LARGE SCALE GENOMIC DNA]</scope>
    <source>
        <strain evidence="3 4">EAF2021</strain>
    </source>
</reference>
<feature type="region of interest" description="Disordered" evidence="1">
    <location>
        <begin position="149"/>
        <end position="171"/>
    </location>
</feature>
<evidence type="ECO:0000313" key="2">
    <source>
        <dbReference type="EMBL" id="KAK8834509.1"/>
    </source>
</evidence>